<dbReference type="Proteomes" id="UP000262004">
    <property type="component" value="Plasmid pTH1"/>
</dbReference>
<keyword evidence="3" id="KW-1185">Reference proteome</keyword>
<dbReference type="RefSeq" id="WP_119336209.1">
    <property type="nucleotide sequence ID" value="NZ_AP018559.1"/>
</dbReference>
<accession>A0A2Z6E1A6</accession>
<protein>
    <submittedName>
        <fullName evidence="2">Uncharacterized protein</fullName>
    </submittedName>
</protein>
<name>A0A2Z6E1A6_HYDTE</name>
<evidence type="ECO:0000256" key="1">
    <source>
        <dbReference type="SAM" id="Coils"/>
    </source>
</evidence>
<evidence type="ECO:0000313" key="3">
    <source>
        <dbReference type="Proteomes" id="UP000262004"/>
    </source>
</evidence>
<reference evidence="2 3" key="1">
    <citation type="submission" date="2018-04" db="EMBL/GenBank/DDBJ databases">
        <title>Complete genome sequence of Hydrogenophilus thermoluteolus TH-1.</title>
        <authorList>
            <person name="Arai H."/>
        </authorList>
    </citation>
    <scope>NUCLEOTIDE SEQUENCE [LARGE SCALE GENOMIC DNA]</scope>
    <source>
        <strain evidence="2 3">TH-1</strain>
        <plasmid evidence="3">pth1 dna</plasmid>
    </source>
</reference>
<dbReference type="Gene3D" id="1.20.5.2280">
    <property type="match status" value="1"/>
</dbReference>
<dbReference type="AlphaFoldDB" id="A0A2Z6E1A6"/>
<dbReference type="EMBL" id="AP018559">
    <property type="protein sequence ID" value="BBD78370.1"/>
    <property type="molecule type" value="Genomic_DNA"/>
</dbReference>
<sequence length="230" mass="26245">MVFRTKEEREAFVNDLMASGGYGQAAGLNLMALDVAANFVGGIARSWIQNSYLKTLKKQEEYYAQSAARRAERIKQLDKEITQLDKEITQLDKEIAQLDKEIAELDEISKKARQDLYETRVRNYIEHFYKARDNMAEIQKLRPEALRLGLHEVVAKVDKWLNRVFSKRFYAPKDMSPASIVAFAHECARRNSDTESLGMIAVASVTRQSKENLAEAIRAKKQELGTIELG</sequence>
<proteinExistence type="predicted"/>
<geneLocation type="plasmid" evidence="3">
    <name>pth1 dna</name>
</geneLocation>
<gene>
    <name evidence="2" type="ORF">HPTL_P025</name>
</gene>
<feature type="coiled-coil region" evidence="1">
    <location>
        <begin position="67"/>
        <end position="115"/>
    </location>
</feature>
<organism evidence="2 3">
    <name type="scientific">Hydrogenophilus thermoluteolus</name>
    <name type="common">Pseudomonas hydrogenothermophila</name>
    <dbReference type="NCBI Taxonomy" id="297"/>
    <lineage>
        <taxon>Bacteria</taxon>
        <taxon>Pseudomonadati</taxon>
        <taxon>Pseudomonadota</taxon>
        <taxon>Hydrogenophilia</taxon>
        <taxon>Hydrogenophilales</taxon>
        <taxon>Hydrogenophilaceae</taxon>
        <taxon>Hydrogenophilus</taxon>
    </lineage>
</organism>
<dbReference type="KEGG" id="htl:HPTL_P025"/>
<keyword evidence="1" id="KW-0175">Coiled coil</keyword>
<evidence type="ECO:0000313" key="2">
    <source>
        <dbReference type="EMBL" id="BBD78370.1"/>
    </source>
</evidence>
<keyword evidence="2" id="KW-0614">Plasmid</keyword>